<dbReference type="InterPro" id="IPR051794">
    <property type="entry name" value="PG_Endopeptidase_C40"/>
</dbReference>
<keyword evidence="10" id="KW-1185">Reference proteome</keyword>
<keyword evidence="4" id="KW-0788">Thiol protease</keyword>
<feature type="coiled-coil region" evidence="5">
    <location>
        <begin position="161"/>
        <end position="191"/>
    </location>
</feature>
<sequence>MASARALVAVAACCATIGSATALAQPVPPPNPSDADIKAAEDAVNAGNGDVARLATTLSEKEAEITRLENEMGGLREAVNKAMVDLQTAQAEAQKAREEVDLAKQDLDASQKAIEQAQHTLDEVSRAAYRRGSANGAVSGAAGTGNTEDALARQTYLRQNAAKQRAAIEELDRLRTEAANKESVLREKRAIAEQREREASAAQSAAQQAYDTNSALLAQRNAEHKSLVEERNTAKARLEAAKANSGTLHQQRKEYQDFLKAEEERKAAEKAAAEAAAAKAKAEEEARQKAQAEAEARARAAAAAEAERAAAQAQAEQAAAAAAAAQAEAAARQQREAELQQQQNDAVAAATAAAAALAAAEAANTQANSGIFGENDYLDLGNLADALAAAVGAVAKPSGNAPTAPATGSRAQRIETMIARAQAQVGVPYAWGGGDANGPTQGIRDGGVADSYGDYNKIGFDCSGLVLYAFAGVGIDLPHYTGYQYQRGTKVSPSEMQRGDLIFYGPNAENHVAIYLGDGMMIEAPQSGATVSVNPVRWSGMSPYAVRLI</sequence>
<dbReference type="Proteomes" id="UP000515570">
    <property type="component" value="Chromosome"/>
</dbReference>
<dbReference type="GO" id="GO:0006508">
    <property type="term" value="P:proteolysis"/>
    <property type="evidence" value="ECO:0007669"/>
    <property type="project" value="UniProtKB-KW"/>
</dbReference>
<comment type="similarity">
    <text evidence="1">Belongs to the peptidase C40 family.</text>
</comment>
<keyword evidence="3" id="KW-0378">Hydrolase</keyword>
<dbReference type="PROSITE" id="PS51935">
    <property type="entry name" value="NLPC_P60"/>
    <property type="match status" value="1"/>
</dbReference>
<feature type="domain" description="NlpC/P60" evidence="8">
    <location>
        <begin position="411"/>
        <end position="549"/>
    </location>
</feature>
<feature type="region of interest" description="Disordered" evidence="6">
    <location>
        <begin position="269"/>
        <end position="293"/>
    </location>
</feature>
<protein>
    <submittedName>
        <fullName evidence="9">C40 family peptidase</fullName>
    </submittedName>
</protein>
<keyword evidence="5" id="KW-0175">Coiled coil</keyword>
<dbReference type="SUPFAM" id="SSF54001">
    <property type="entry name" value="Cysteine proteinases"/>
    <property type="match status" value="1"/>
</dbReference>
<dbReference type="GO" id="GO:0008234">
    <property type="term" value="F:cysteine-type peptidase activity"/>
    <property type="evidence" value="ECO:0007669"/>
    <property type="project" value="UniProtKB-KW"/>
</dbReference>
<keyword evidence="7" id="KW-0732">Signal</keyword>
<dbReference type="InterPro" id="IPR000064">
    <property type="entry name" value="NLP_P60_dom"/>
</dbReference>
<evidence type="ECO:0000313" key="9">
    <source>
        <dbReference type="EMBL" id="QMV86383.1"/>
    </source>
</evidence>
<feature type="chain" id="PRO_5028995017" evidence="7">
    <location>
        <begin position="25"/>
        <end position="549"/>
    </location>
</feature>
<dbReference type="PANTHER" id="PTHR47359">
    <property type="entry name" value="PEPTIDOGLYCAN DL-ENDOPEPTIDASE CWLO"/>
    <property type="match status" value="1"/>
</dbReference>
<dbReference type="Pfam" id="PF00877">
    <property type="entry name" value="NLPC_P60"/>
    <property type="match status" value="1"/>
</dbReference>
<dbReference type="InterPro" id="IPR038765">
    <property type="entry name" value="Papain-like_cys_pep_sf"/>
</dbReference>
<evidence type="ECO:0000256" key="5">
    <source>
        <dbReference type="SAM" id="Coils"/>
    </source>
</evidence>
<dbReference type="EMBL" id="CP059833">
    <property type="protein sequence ID" value="QMV86383.1"/>
    <property type="molecule type" value="Genomic_DNA"/>
</dbReference>
<evidence type="ECO:0000256" key="2">
    <source>
        <dbReference type="ARBA" id="ARBA00022670"/>
    </source>
</evidence>
<evidence type="ECO:0000256" key="1">
    <source>
        <dbReference type="ARBA" id="ARBA00007074"/>
    </source>
</evidence>
<feature type="compositionally biased region" description="Basic and acidic residues" evidence="6">
    <location>
        <begin position="280"/>
        <end position="293"/>
    </location>
</feature>
<keyword evidence="2" id="KW-0645">Protease</keyword>
<evidence type="ECO:0000256" key="6">
    <source>
        <dbReference type="SAM" id="MobiDB-lite"/>
    </source>
</evidence>
<evidence type="ECO:0000256" key="7">
    <source>
        <dbReference type="SAM" id="SignalP"/>
    </source>
</evidence>
<evidence type="ECO:0000259" key="8">
    <source>
        <dbReference type="PROSITE" id="PS51935"/>
    </source>
</evidence>
<reference evidence="9 10" key="1">
    <citation type="submission" date="2020-07" db="EMBL/GenBank/DDBJ databases">
        <title>non toxigenic Corynebacterium sp. nov from a clinical source.</title>
        <authorList>
            <person name="Bernier A.-M."/>
            <person name="Bernard K."/>
        </authorList>
    </citation>
    <scope>NUCLEOTIDE SEQUENCE [LARGE SCALE GENOMIC DNA]</scope>
    <source>
        <strain evidence="10">NML 93-0612</strain>
    </source>
</reference>
<organism evidence="9 10">
    <name type="scientific">Corynebacterium hindlerae</name>
    <dbReference type="NCBI Taxonomy" id="699041"/>
    <lineage>
        <taxon>Bacteria</taxon>
        <taxon>Bacillati</taxon>
        <taxon>Actinomycetota</taxon>
        <taxon>Actinomycetes</taxon>
        <taxon>Mycobacteriales</taxon>
        <taxon>Corynebacteriaceae</taxon>
        <taxon>Corynebacterium</taxon>
    </lineage>
</organism>
<dbReference type="AlphaFoldDB" id="A0A7G5FIE2"/>
<evidence type="ECO:0000313" key="10">
    <source>
        <dbReference type="Proteomes" id="UP000515570"/>
    </source>
</evidence>
<accession>A0A7G5FIE2</accession>
<dbReference type="NCBIfam" id="NF046048">
    <property type="entry name" value="NlpC_P60_DIP1281"/>
    <property type="match status" value="1"/>
</dbReference>
<dbReference type="Gene3D" id="3.90.1720.10">
    <property type="entry name" value="endopeptidase domain like (from Nostoc punctiforme)"/>
    <property type="match status" value="1"/>
</dbReference>
<proteinExistence type="inferred from homology"/>
<feature type="signal peptide" evidence="7">
    <location>
        <begin position="1"/>
        <end position="24"/>
    </location>
</feature>
<evidence type="ECO:0000256" key="3">
    <source>
        <dbReference type="ARBA" id="ARBA00022801"/>
    </source>
</evidence>
<feature type="coiled-coil region" evidence="5">
    <location>
        <begin position="51"/>
        <end position="127"/>
    </location>
</feature>
<name>A0A7G5FIE2_9CORY</name>
<dbReference type="PANTHER" id="PTHR47359:SF3">
    <property type="entry name" value="NLP_P60 DOMAIN-CONTAINING PROTEIN-RELATED"/>
    <property type="match status" value="1"/>
</dbReference>
<gene>
    <name evidence="9" type="ORF">HW450_00795</name>
</gene>
<evidence type="ECO:0000256" key="4">
    <source>
        <dbReference type="ARBA" id="ARBA00022807"/>
    </source>
</evidence>